<dbReference type="CDD" id="cd01897">
    <property type="entry name" value="NOG"/>
    <property type="match status" value="1"/>
</dbReference>
<dbReference type="CDD" id="cd08771">
    <property type="entry name" value="DLP_1"/>
    <property type="match status" value="1"/>
</dbReference>
<dbReference type="GO" id="GO:0005525">
    <property type="term" value="F:GTP binding"/>
    <property type="evidence" value="ECO:0007669"/>
    <property type="project" value="UniProtKB-KW"/>
</dbReference>
<dbReference type="OrthoDB" id="415015at2759"/>
<feature type="non-terminal residue" evidence="3">
    <location>
        <position position="1"/>
    </location>
</feature>
<evidence type="ECO:0000256" key="1">
    <source>
        <dbReference type="ARBA" id="ARBA00023134"/>
    </source>
</evidence>
<protein>
    <submittedName>
        <fullName evidence="3">Dynamin-related protein 1D</fullName>
    </submittedName>
</protein>
<dbReference type="PRINTS" id="PR00195">
    <property type="entry name" value="DYNAMIN"/>
</dbReference>
<dbReference type="AlphaFoldDB" id="A0A6A1WI70"/>
<evidence type="ECO:0000313" key="3">
    <source>
        <dbReference type="EMBL" id="KAB1225039.1"/>
    </source>
</evidence>
<name>A0A6A1WI70_9ROSI</name>
<dbReference type="SUPFAM" id="SSF52540">
    <property type="entry name" value="P-loop containing nucleoside triphosphate hydrolases"/>
    <property type="match status" value="2"/>
</dbReference>
<dbReference type="InterPro" id="IPR041623">
    <property type="entry name" value="NOG1_N"/>
</dbReference>
<dbReference type="InterPro" id="IPR030381">
    <property type="entry name" value="G_DYNAMIN_dom"/>
</dbReference>
<evidence type="ECO:0000259" key="2">
    <source>
        <dbReference type="PROSITE" id="PS51718"/>
    </source>
</evidence>
<dbReference type="Gene3D" id="1.20.120.1190">
    <property type="match status" value="1"/>
</dbReference>
<gene>
    <name evidence="3" type="ORF">CJ030_MR1G027561</name>
</gene>
<dbReference type="SMART" id="SM00053">
    <property type="entry name" value="DYNc"/>
    <property type="match status" value="1"/>
</dbReference>
<dbReference type="InterPro" id="IPR045063">
    <property type="entry name" value="Dynamin_N"/>
</dbReference>
<proteinExistence type="predicted"/>
<dbReference type="Pfam" id="PF06858">
    <property type="entry name" value="NOG1"/>
    <property type="match status" value="1"/>
</dbReference>
<dbReference type="InterPro" id="IPR022812">
    <property type="entry name" value="Dynamin"/>
</dbReference>
<comment type="caution">
    <text evidence="3">The sequence shown here is derived from an EMBL/GenBank/DDBJ whole genome shotgun (WGS) entry which is preliminary data.</text>
</comment>
<keyword evidence="1" id="KW-0342">GTP-binding</keyword>
<dbReference type="PROSITE" id="PS51718">
    <property type="entry name" value="G_DYNAMIN_2"/>
    <property type="match status" value="1"/>
</dbReference>
<dbReference type="GO" id="GO:0005737">
    <property type="term" value="C:cytoplasm"/>
    <property type="evidence" value="ECO:0007669"/>
    <property type="project" value="UniProtKB-ARBA"/>
</dbReference>
<feature type="domain" description="Dynamin-type G" evidence="2">
    <location>
        <begin position="1"/>
        <end position="200"/>
    </location>
</feature>
<evidence type="ECO:0000313" key="4">
    <source>
        <dbReference type="Proteomes" id="UP000516437"/>
    </source>
</evidence>
<dbReference type="Pfam" id="PF17835">
    <property type="entry name" value="NOG1_N"/>
    <property type="match status" value="1"/>
</dbReference>
<dbReference type="Gene3D" id="3.40.50.300">
    <property type="entry name" value="P-loop containing nucleotide triphosphate hydrolases"/>
    <property type="match status" value="2"/>
</dbReference>
<dbReference type="InterPro" id="IPR010674">
    <property type="entry name" value="NOG1_Rossman_fold_dom"/>
</dbReference>
<keyword evidence="1" id="KW-0547">Nucleotide-binding</keyword>
<sequence>ALVRKEIQDETDRQTGKSKHISSVPIHLSIYSPNVVNLTLIDLPGLTKVAIEGQPESIAEDIESMVPSYVEKPNSIILAISPANQDIATSDAIKLARELDPSGDRTFGVLTKLDLMDKGTNALDDKSSAKLDTVGAFQKLPMVMPSVDILHSALRKTKRILPTKGIANIAKRERNRGAKQLDALMKELVVPLRMYLEDFPKKKCLHPYERSLIELTLGDGNYEGVLGKVDALRKKVILVGKEHASFCAKSLSKREAEERLIVGMKRIEEVFNQEAKSIDDLLHIAKTLRAMPVVDLETPTLCLVGAPNVGKSSLVRTLSTGKPEVCNYPFTTRGILMGHIVLNYQTFQVTDTPGLLKRCDEDRNNLEKLTLAVLSHLPTAILYVHDLSGECGISPSDQFLIYKEIKERFGDHLWLDVVSKCDLLEKSPVLFITENENLDHVELTSYRKLGPDGAIHVSIKSEAGLNELRVRVHELLASQMAKITSQEDKEENLVST</sequence>
<reference evidence="3 4" key="1">
    <citation type="journal article" date="2019" name="Plant Biotechnol. J.">
        <title>The red bayberry genome and genetic basis of sex determination.</title>
        <authorList>
            <person name="Jia H.M."/>
            <person name="Jia H.J."/>
            <person name="Cai Q.L."/>
            <person name="Wang Y."/>
            <person name="Zhao H.B."/>
            <person name="Yang W.F."/>
            <person name="Wang G.Y."/>
            <person name="Li Y.H."/>
            <person name="Zhan D.L."/>
            <person name="Shen Y.T."/>
            <person name="Niu Q.F."/>
            <person name="Chang L."/>
            <person name="Qiu J."/>
            <person name="Zhao L."/>
            <person name="Xie H.B."/>
            <person name="Fu W.Y."/>
            <person name="Jin J."/>
            <person name="Li X.W."/>
            <person name="Jiao Y."/>
            <person name="Zhou C.C."/>
            <person name="Tu T."/>
            <person name="Chai C.Y."/>
            <person name="Gao J.L."/>
            <person name="Fan L.J."/>
            <person name="van de Weg E."/>
            <person name="Wang J.Y."/>
            <person name="Gao Z.S."/>
        </authorList>
    </citation>
    <scope>NUCLEOTIDE SEQUENCE [LARGE SCALE GENOMIC DNA]</scope>
    <source>
        <tissue evidence="3">Leaves</tissue>
    </source>
</reference>
<accession>A0A6A1WI70</accession>
<dbReference type="EMBL" id="RXIC02000019">
    <property type="protein sequence ID" value="KAB1225039.1"/>
    <property type="molecule type" value="Genomic_DNA"/>
</dbReference>
<dbReference type="Pfam" id="PF00350">
    <property type="entry name" value="Dynamin_N"/>
    <property type="match status" value="1"/>
</dbReference>
<dbReference type="InterPro" id="IPR030389">
    <property type="entry name" value="G_FEOB_dom"/>
</dbReference>
<keyword evidence="4" id="KW-1185">Reference proteome</keyword>
<dbReference type="InterPro" id="IPR001401">
    <property type="entry name" value="Dynamin_GTPase"/>
</dbReference>
<dbReference type="Proteomes" id="UP000516437">
    <property type="component" value="Chromosome 1"/>
</dbReference>
<dbReference type="InterPro" id="IPR027417">
    <property type="entry name" value="P-loop_NTPase"/>
</dbReference>
<dbReference type="Pfam" id="PF02421">
    <property type="entry name" value="FeoB_N"/>
    <property type="match status" value="1"/>
</dbReference>
<dbReference type="PANTHER" id="PTHR45759">
    <property type="entry name" value="NUCLEOLAR GTP-BINDING PROTEIN 1"/>
    <property type="match status" value="1"/>
</dbReference>
<organism evidence="3 4">
    <name type="scientific">Morella rubra</name>
    <name type="common">Chinese bayberry</name>
    <dbReference type="NCBI Taxonomy" id="262757"/>
    <lineage>
        <taxon>Eukaryota</taxon>
        <taxon>Viridiplantae</taxon>
        <taxon>Streptophyta</taxon>
        <taxon>Embryophyta</taxon>
        <taxon>Tracheophyta</taxon>
        <taxon>Spermatophyta</taxon>
        <taxon>Magnoliopsida</taxon>
        <taxon>eudicotyledons</taxon>
        <taxon>Gunneridae</taxon>
        <taxon>Pentapetalae</taxon>
        <taxon>rosids</taxon>
        <taxon>fabids</taxon>
        <taxon>Fagales</taxon>
        <taxon>Myricaceae</taxon>
        <taxon>Morella</taxon>
    </lineage>
</organism>
<dbReference type="GO" id="GO:0003924">
    <property type="term" value="F:GTPase activity"/>
    <property type="evidence" value="ECO:0007669"/>
    <property type="project" value="InterPro"/>
</dbReference>